<keyword evidence="1" id="KW-0472">Membrane</keyword>
<accession>A0A380WS95</accession>
<dbReference type="AlphaFoldDB" id="A0A380WS95"/>
<feature type="transmembrane region" description="Helical" evidence="1">
    <location>
        <begin position="142"/>
        <end position="160"/>
    </location>
</feature>
<proteinExistence type="predicted"/>
<feature type="transmembrane region" description="Helical" evidence="1">
    <location>
        <begin position="181"/>
        <end position="202"/>
    </location>
</feature>
<feature type="transmembrane region" description="Helical" evidence="1">
    <location>
        <begin position="381"/>
        <end position="403"/>
    </location>
</feature>
<reference evidence="2 3" key="1">
    <citation type="submission" date="2018-06" db="EMBL/GenBank/DDBJ databases">
        <authorList>
            <consortium name="Pathogen Informatics"/>
            <person name="Doyle S."/>
        </authorList>
    </citation>
    <scope>NUCLEOTIDE SEQUENCE [LARGE SCALE GENOMIC DNA]</scope>
    <source>
        <strain evidence="2 3">NCTC9810</strain>
    </source>
</reference>
<name>A0A380WS95_9FIRM</name>
<sequence>MNDLKKLFKVIWKRFSVWIGLFAILTFMINGLSAREQTKQYQEYLTSSVANMARNLEVEAPRAGKKFDKDYIEKSDEIFEKFVKKYNIKFADQDESDFYPSVYMDDNSDIDYELMDQASQYKQVKRFLSSRTLGEEYYLKNIFAPILFFICVIGFLITSLEQSLPYYEFSTMFPWKKRDEVWMKALILFGLGLLVLLANFIVSSLILTSSSLANIVSPPSMGSLLLKMILIMLATSIMIVSTGMIAGNFLGHIGMMVVSVGGIELIWQNIRVIISVFSQDTIVNLDQGYEKFINNISLFAKPFMSILYTRTFYQSEFAYLIIAILWAILAYLVSQKLGGEKSGYMIISTSVEKIVKVLGIVSLTSLFYVILSDTILGSNNIIIDIAIYALGLLISIKLFDILFKIRLKF</sequence>
<gene>
    <name evidence="2" type="ORF">NCTC9810_00203</name>
</gene>
<dbReference type="Proteomes" id="UP000255124">
    <property type="component" value="Unassembled WGS sequence"/>
</dbReference>
<evidence type="ECO:0000256" key="1">
    <source>
        <dbReference type="SAM" id="Phobius"/>
    </source>
</evidence>
<feature type="transmembrane region" description="Helical" evidence="1">
    <location>
        <begin position="317"/>
        <end position="333"/>
    </location>
</feature>
<evidence type="ECO:0000313" key="2">
    <source>
        <dbReference type="EMBL" id="SUU91905.1"/>
    </source>
</evidence>
<feature type="transmembrane region" description="Helical" evidence="1">
    <location>
        <begin position="354"/>
        <end position="375"/>
    </location>
</feature>
<dbReference type="EMBL" id="UFTA01000002">
    <property type="protein sequence ID" value="SUU91905.1"/>
    <property type="molecule type" value="Genomic_DNA"/>
</dbReference>
<protein>
    <submittedName>
        <fullName evidence="2">ABC-2 family transporter protein</fullName>
    </submittedName>
</protein>
<keyword evidence="1" id="KW-1133">Transmembrane helix</keyword>
<evidence type="ECO:0000313" key="3">
    <source>
        <dbReference type="Proteomes" id="UP000255124"/>
    </source>
</evidence>
<dbReference type="RefSeq" id="WP_115594874.1">
    <property type="nucleotide sequence ID" value="NZ_UFTA01000002.1"/>
</dbReference>
<organism evidence="2 3">
    <name type="scientific">Anaerococcus octavius</name>
    <dbReference type="NCBI Taxonomy" id="54007"/>
    <lineage>
        <taxon>Bacteria</taxon>
        <taxon>Bacillati</taxon>
        <taxon>Bacillota</taxon>
        <taxon>Tissierellia</taxon>
        <taxon>Tissierellales</taxon>
        <taxon>Peptoniphilaceae</taxon>
        <taxon>Anaerococcus</taxon>
    </lineage>
</organism>
<dbReference type="OrthoDB" id="1693069at2"/>
<feature type="transmembrane region" description="Helical" evidence="1">
    <location>
        <begin position="222"/>
        <end position="242"/>
    </location>
</feature>
<keyword evidence="1" id="KW-0812">Transmembrane</keyword>